<keyword evidence="3" id="KW-0813">Transport</keyword>
<dbReference type="Gene3D" id="1.20.1720.10">
    <property type="entry name" value="Multidrug resistance protein D"/>
    <property type="match status" value="1"/>
</dbReference>
<dbReference type="InterPro" id="IPR036259">
    <property type="entry name" value="MFS_trans_sf"/>
</dbReference>
<evidence type="ECO:0000256" key="6">
    <source>
        <dbReference type="ARBA" id="ARBA00022989"/>
    </source>
</evidence>
<evidence type="ECO:0000259" key="9">
    <source>
        <dbReference type="PROSITE" id="PS50850"/>
    </source>
</evidence>
<dbReference type="Gene3D" id="1.20.1250.20">
    <property type="entry name" value="MFS general substrate transporter like domains"/>
    <property type="match status" value="1"/>
</dbReference>
<keyword evidence="7 8" id="KW-0472">Membrane</keyword>
<keyword evidence="5 8" id="KW-0812">Transmembrane</keyword>
<dbReference type="GO" id="GO:0022857">
    <property type="term" value="F:transmembrane transporter activity"/>
    <property type="evidence" value="ECO:0007669"/>
    <property type="project" value="InterPro"/>
</dbReference>
<dbReference type="EMBL" id="FOEG01000003">
    <property type="protein sequence ID" value="SEO80958.1"/>
    <property type="molecule type" value="Genomic_DNA"/>
</dbReference>
<feature type="transmembrane region" description="Helical" evidence="8">
    <location>
        <begin position="115"/>
        <end position="136"/>
    </location>
</feature>
<dbReference type="NCBIfam" id="TIGR00711">
    <property type="entry name" value="efflux_EmrB"/>
    <property type="match status" value="1"/>
</dbReference>
<dbReference type="PRINTS" id="PR01036">
    <property type="entry name" value="TCRTETB"/>
</dbReference>
<dbReference type="Pfam" id="PF07690">
    <property type="entry name" value="MFS_1"/>
    <property type="match status" value="1"/>
</dbReference>
<proteinExistence type="inferred from homology"/>
<dbReference type="SUPFAM" id="SSF103473">
    <property type="entry name" value="MFS general substrate transporter"/>
    <property type="match status" value="1"/>
</dbReference>
<evidence type="ECO:0000313" key="11">
    <source>
        <dbReference type="Proteomes" id="UP000199657"/>
    </source>
</evidence>
<feature type="transmembrane region" description="Helical" evidence="8">
    <location>
        <begin position="58"/>
        <end position="78"/>
    </location>
</feature>
<feature type="transmembrane region" description="Helical" evidence="8">
    <location>
        <begin position="206"/>
        <end position="224"/>
    </location>
</feature>
<gene>
    <name evidence="10" type="ORF">SAMN04488052_103137</name>
</gene>
<accession>A0A1H8SRJ8</accession>
<feature type="transmembrane region" description="Helical" evidence="8">
    <location>
        <begin position="85"/>
        <end position="103"/>
    </location>
</feature>
<name>A0A1H8SRJ8_9GAMM</name>
<feature type="transmembrane region" description="Helical" evidence="8">
    <location>
        <begin position="491"/>
        <end position="510"/>
    </location>
</feature>
<feature type="transmembrane region" description="Helical" evidence="8">
    <location>
        <begin position="18"/>
        <end position="38"/>
    </location>
</feature>
<dbReference type="GO" id="GO:0005886">
    <property type="term" value="C:plasma membrane"/>
    <property type="evidence" value="ECO:0007669"/>
    <property type="project" value="UniProtKB-SubCell"/>
</dbReference>
<feature type="transmembrane region" description="Helical" evidence="8">
    <location>
        <begin position="148"/>
        <end position="170"/>
    </location>
</feature>
<protein>
    <submittedName>
        <fullName evidence="10">Drug resistance transporter, EmrB/QacA subfamily</fullName>
    </submittedName>
</protein>
<feature type="transmembrane region" description="Helical" evidence="8">
    <location>
        <begin position="339"/>
        <end position="358"/>
    </location>
</feature>
<dbReference type="Proteomes" id="UP000199657">
    <property type="component" value="Unassembled WGS sequence"/>
</dbReference>
<organism evidence="10 11">
    <name type="scientific">Aquisalimonas asiatica</name>
    <dbReference type="NCBI Taxonomy" id="406100"/>
    <lineage>
        <taxon>Bacteria</taxon>
        <taxon>Pseudomonadati</taxon>
        <taxon>Pseudomonadota</taxon>
        <taxon>Gammaproteobacteria</taxon>
        <taxon>Chromatiales</taxon>
        <taxon>Ectothiorhodospiraceae</taxon>
        <taxon>Aquisalimonas</taxon>
    </lineage>
</organism>
<feature type="transmembrane region" description="Helical" evidence="8">
    <location>
        <begin position="307"/>
        <end position="327"/>
    </location>
</feature>
<comment type="subcellular location">
    <subcellularLocation>
        <location evidence="1">Cell membrane</location>
        <topology evidence="1">Multi-pass membrane protein</topology>
    </subcellularLocation>
</comment>
<dbReference type="InterPro" id="IPR020846">
    <property type="entry name" value="MFS_dom"/>
</dbReference>
<dbReference type="RefSeq" id="WP_216110769.1">
    <property type="nucleotide sequence ID" value="NZ_FOEG01000003.1"/>
</dbReference>
<dbReference type="AlphaFoldDB" id="A0A1H8SRJ8"/>
<dbReference type="STRING" id="406100.SAMN04488052_103137"/>
<evidence type="ECO:0000256" key="8">
    <source>
        <dbReference type="SAM" id="Phobius"/>
    </source>
</evidence>
<sequence>MTSETEQLFQRYGPAYKWLATATVMLGTLSMTLATTIVNVAIPDIMGVFGIDQSQAQWLSTGFLAAMTAFMLLSAWALSAFGMRAAYIGAMVIFILSAVAGGLSVNEDMVILSRVVQGAMAGIIQPLAMTIIFMVFPQRQRGLGMGIYGLGVILGPAVGPALGGVLVDWFSWRAVFFLPIPTCLIGIAFALLFLAGRESRGPRPVFDWIGFSFLVAFLVCLLWATSNGQRLGWNSMLIQGLLTVAAASLMAFIYWQLRSEEPLINVRIFAVPGFAAGSIIGFCFGAALFGTTYLIPLFVQEIQQFTATKAGLLLMPAGLVMALSFPLSGHLSDRLPPHVPIAIGLVLIAVSCFALGMADVNTAFWIMVFWITVGRVGMGLGLPSINAGSLRTLDFSQVSQGAGAVNFSRQLGGALGVNALSVILDRRTWFHTEVMAQTQTADNPMTRQVLARFQELAQRLGVGADRLEPEALRFLGEMVYRQGYARGFQDSFMVLGVVFLLALIPAWLMGRLIKQ</sequence>
<feature type="transmembrane region" description="Helical" evidence="8">
    <location>
        <begin position="176"/>
        <end position="194"/>
    </location>
</feature>
<evidence type="ECO:0000256" key="5">
    <source>
        <dbReference type="ARBA" id="ARBA00022692"/>
    </source>
</evidence>
<evidence type="ECO:0000256" key="2">
    <source>
        <dbReference type="ARBA" id="ARBA00008537"/>
    </source>
</evidence>
<evidence type="ECO:0000256" key="1">
    <source>
        <dbReference type="ARBA" id="ARBA00004651"/>
    </source>
</evidence>
<feature type="transmembrane region" description="Helical" evidence="8">
    <location>
        <begin position="269"/>
        <end position="295"/>
    </location>
</feature>
<feature type="domain" description="Major facilitator superfamily (MFS) profile" evidence="9">
    <location>
        <begin position="20"/>
        <end position="514"/>
    </location>
</feature>
<evidence type="ECO:0000256" key="7">
    <source>
        <dbReference type="ARBA" id="ARBA00023136"/>
    </source>
</evidence>
<dbReference type="CDD" id="cd17503">
    <property type="entry name" value="MFS_LmrB_MDR_like"/>
    <property type="match status" value="1"/>
</dbReference>
<evidence type="ECO:0000256" key="3">
    <source>
        <dbReference type="ARBA" id="ARBA00022448"/>
    </source>
</evidence>
<dbReference type="PROSITE" id="PS50850">
    <property type="entry name" value="MFS"/>
    <property type="match status" value="1"/>
</dbReference>
<feature type="transmembrane region" description="Helical" evidence="8">
    <location>
        <begin position="236"/>
        <end position="257"/>
    </location>
</feature>
<evidence type="ECO:0000256" key="4">
    <source>
        <dbReference type="ARBA" id="ARBA00022475"/>
    </source>
</evidence>
<feature type="transmembrane region" description="Helical" evidence="8">
    <location>
        <begin position="364"/>
        <end position="382"/>
    </location>
</feature>
<dbReference type="InterPro" id="IPR004638">
    <property type="entry name" value="EmrB-like"/>
</dbReference>
<reference evidence="10 11" key="1">
    <citation type="submission" date="2016-10" db="EMBL/GenBank/DDBJ databases">
        <authorList>
            <person name="de Groot N.N."/>
        </authorList>
    </citation>
    <scope>NUCLEOTIDE SEQUENCE [LARGE SCALE GENOMIC DNA]</scope>
    <source>
        <strain evidence="10 11">CGMCC 1.6291</strain>
    </source>
</reference>
<evidence type="ECO:0000313" key="10">
    <source>
        <dbReference type="EMBL" id="SEO80958.1"/>
    </source>
</evidence>
<dbReference type="PANTHER" id="PTHR42718:SF9">
    <property type="entry name" value="MAJOR FACILITATOR SUPERFAMILY MULTIDRUG TRANSPORTER MFSC"/>
    <property type="match status" value="1"/>
</dbReference>
<dbReference type="InterPro" id="IPR011701">
    <property type="entry name" value="MFS"/>
</dbReference>
<keyword evidence="11" id="KW-1185">Reference proteome</keyword>
<dbReference type="PANTHER" id="PTHR42718">
    <property type="entry name" value="MAJOR FACILITATOR SUPERFAMILY MULTIDRUG TRANSPORTER MFSC"/>
    <property type="match status" value="1"/>
</dbReference>
<keyword evidence="4" id="KW-1003">Cell membrane</keyword>
<comment type="similarity">
    <text evidence="2">Belongs to the major facilitator superfamily. EmrB family.</text>
</comment>
<keyword evidence="6 8" id="KW-1133">Transmembrane helix</keyword>